<sequence>MFGGGYRKGNGLPAQEEVGQACIAKQPEEDAGQFWVPSLATVKSWANVEDDDDYFATTTPAITTKASQESSVNHNLNHLEDSMMMLTEEVEEEKSEGAFVIIPCPMLFATYHDLKLLILETLLLSFLFLKN</sequence>
<dbReference type="Proteomes" id="UP000001514">
    <property type="component" value="Unassembled WGS sequence"/>
</dbReference>
<dbReference type="HOGENOM" id="CLU_1931152_0_0_1"/>
<dbReference type="PANTHER" id="PTHR31365">
    <property type="entry name" value="EXPRESSED PROTEIN"/>
    <property type="match status" value="1"/>
</dbReference>
<proteinExistence type="predicted"/>
<name>D8R424_SELML</name>
<organism evidence="2">
    <name type="scientific">Selaginella moellendorffii</name>
    <name type="common">Spikemoss</name>
    <dbReference type="NCBI Taxonomy" id="88036"/>
    <lineage>
        <taxon>Eukaryota</taxon>
        <taxon>Viridiplantae</taxon>
        <taxon>Streptophyta</taxon>
        <taxon>Embryophyta</taxon>
        <taxon>Tracheophyta</taxon>
        <taxon>Lycopodiopsida</taxon>
        <taxon>Selaginellales</taxon>
        <taxon>Selaginellaceae</taxon>
        <taxon>Selaginella</taxon>
    </lineage>
</organism>
<keyword evidence="2" id="KW-1185">Reference proteome</keyword>
<protein>
    <submittedName>
        <fullName evidence="1">Uncharacterized protein</fullName>
    </submittedName>
</protein>
<evidence type="ECO:0000313" key="1">
    <source>
        <dbReference type="EMBL" id="EFJ33387.1"/>
    </source>
</evidence>
<dbReference type="InParanoid" id="D8R424"/>
<dbReference type="AlphaFoldDB" id="D8R424"/>
<gene>
    <name evidence="1" type="ORF">SELMODRAFT_407147</name>
</gene>
<reference evidence="1 2" key="1">
    <citation type="journal article" date="2011" name="Science">
        <title>The Selaginella genome identifies genetic changes associated with the evolution of vascular plants.</title>
        <authorList>
            <person name="Banks J.A."/>
            <person name="Nishiyama T."/>
            <person name="Hasebe M."/>
            <person name="Bowman J.L."/>
            <person name="Gribskov M."/>
            <person name="dePamphilis C."/>
            <person name="Albert V.A."/>
            <person name="Aono N."/>
            <person name="Aoyama T."/>
            <person name="Ambrose B.A."/>
            <person name="Ashton N.W."/>
            <person name="Axtell M.J."/>
            <person name="Barker E."/>
            <person name="Barker M.S."/>
            <person name="Bennetzen J.L."/>
            <person name="Bonawitz N.D."/>
            <person name="Chapple C."/>
            <person name="Cheng C."/>
            <person name="Correa L.G."/>
            <person name="Dacre M."/>
            <person name="DeBarry J."/>
            <person name="Dreyer I."/>
            <person name="Elias M."/>
            <person name="Engstrom E.M."/>
            <person name="Estelle M."/>
            <person name="Feng L."/>
            <person name="Finet C."/>
            <person name="Floyd S.K."/>
            <person name="Frommer W.B."/>
            <person name="Fujita T."/>
            <person name="Gramzow L."/>
            <person name="Gutensohn M."/>
            <person name="Harholt J."/>
            <person name="Hattori M."/>
            <person name="Heyl A."/>
            <person name="Hirai T."/>
            <person name="Hiwatashi Y."/>
            <person name="Ishikawa M."/>
            <person name="Iwata M."/>
            <person name="Karol K.G."/>
            <person name="Koehler B."/>
            <person name="Kolukisaoglu U."/>
            <person name="Kubo M."/>
            <person name="Kurata T."/>
            <person name="Lalonde S."/>
            <person name="Li K."/>
            <person name="Li Y."/>
            <person name="Litt A."/>
            <person name="Lyons E."/>
            <person name="Manning G."/>
            <person name="Maruyama T."/>
            <person name="Michael T.P."/>
            <person name="Mikami K."/>
            <person name="Miyazaki S."/>
            <person name="Morinaga S."/>
            <person name="Murata T."/>
            <person name="Mueller-Roeber B."/>
            <person name="Nelson D.R."/>
            <person name="Obara M."/>
            <person name="Oguri Y."/>
            <person name="Olmstead R.G."/>
            <person name="Onodera N."/>
            <person name="Petersen B.L."/>
            <person name="Pils B."/>
            <person name="Prigge M."/>
            <person name="Rensing S.A."/>
            <person name="Riano-Pachon D.M."/>
            <person name="Roberts A.W."/>
            <person name="Sato Y."/>
            <person name="Scheller H.V."/>
            <person name="Schulz B."/>
            <person name="Schulz C."/>
            <person name="Shakirov E.V."/>
            <person name="Shibagaki N."/>
            <person name="Shinohara N."/>
            <person name="Shippen D.E."/>
            <person name="Soerensen I."/>
            <person name="Sotooka R."/>
            <person name="Sugimoto N."/>
            <person name="Sugita M."/>
            <person name="Sumikawa N."/>
            <person name="Tanurdzic M."/>
            <person name="Theissen G."/>
            <person name="Ulvskov P."/>
            <person name="Wakazuki S."/>
            <person name="Weng J.K."/>
            <person name="Willats W.W."/>
            <person name="Wipf D."/>
            <person name="Wolf P.G."/>
            <person name="Yang L."/>
            <person name="Zimmer A.D."/>
            <person name="Zhu Q."/>
            <person name="Mitros T."/>
            <person name="Hellsten U."/>
            <person name="Loque D."/>
            <person name="Otillar R."/>
            <person name="Salamov A."/>
            <person name="Schmutz J."/>
            <person name="Shapiro H."/>
            <person name="Lindquist E."/>
            <person name="Lucas S."/>
            <person name="Rokhsar D."/>
            <person name="Grigoriev I.V."/>
        </authorList>
    </citation>
    <scope>NUCLEOTIDE SEQUENCE [LARGE SCALE GENOMIC DNA]</scope>
</reference>
<dbReference type="KEGG" id="smo:SELMODRAFT_407147"/>
<evidence type="ECO:0000313" key="2">
    <source>
        <dbReference type="Proteomes" id="UP000001514"/>
    </source>
</evidence>
<dbReference type="Gramene" id="EFJ33387">
    <property type="protein sequence ID" value="EFJ33387"/>
    <property type="gene ID" value="SELMODRAFT_407147"/>
</dbReference>
<dbReference type="EMBL" id="GL377571">
    <property type="protein sequence ID" value="EFJ33387.1"/>
    <property type="molecule type" value="Genomic_DNA"/>
</dbReference>
<dbReference type="PANTHER" id="PTHR31365:SF4">
    <property type="entry name" value="OS05G0179800 PROTEIN"/>
    <property type="match status" value="1"/>
</dbReference>
<accession>D8R424</accession>